<proteinExistence type="predicted"/>
<dbReference type="EMBL" id="LRRD01000026">
    <property type="protein sequence ID" value="KXW58055.1"/>
    <property type="molecule type" value="Genomic_DNA"/>
</dbReference>
<protein>
    <recommendedName>
        <fullName evidence="3">Tetratricopeptide repeat protein</fullName>
    </recommendedName>
</protein>
<dbReference type="Proteomes" id="UP000075653">
    <property type="component" value="Unassembled WGS sequence"/>
</dbReference>
<dbReference type="Gene3D" id="1.25.40.10">
    <property type="entry name" value="Tetratricopeptide repeat domain"/>
    <property type="match status" value="1"/>
</dbReference>
<evidence type="ECO:0000313" key="1">
    <source>
        <dbReference type="EMBL" id="KXW58055.1"/>
    </source>
</evidence>
<dbReference type="InterPro" id="IPR011990">
    <property type="entry name" value="TPR-like_helical_dom_sf"/>
</dbReference>
<accession>A0A149VXV2</accession>
<evidence type="ECO:0000313" key="2">
    <source>
        <dbReference type="Proteomes" id="UP000075653"/>
    </source>
</evidence>
<sequence length="436" mass="47288">MTVLLGGGVVLGAVAASPLPCPGAFPVIPPTTLQARQQALVELKGLEEPCRERADFFAWQGTLLLLLQQPQAAANALEKALMLDPELAGAQLDYAQALAQLGEQDAAKDLTLTVLGRPDIPQTLHDWLANQPGLLGERGWQTSWTVQSMLGHETNFNSAPSSNLVTLTLLGGNVPVTLSQSMRPEAGFALLNTGAMEAVRQWSDSQLTLEADVTDRTSQNHADSNLQWVDALALWSHQLGEGSAGGQASTTRLWMGGQVLYEENTSKFFVDRPLSWSGLECRYGTGAEYSLRDYPTDPILNGVYTGMELGMGCQKGASMVTFTGMWGVDQPQNPIRLGGDQSRDDFSVTASHPLGPGMLILLGQWSRLSDQEVYSPLLGGMVRGIIRRGGRLEYDYPLSTHWTVLGYLDTLTQDSNISLFTMSDQAIYFGLRWGGK</sequence>
<reference evidence="1 2" key="1">
    <citation type="submission" date="2016-01" db="EMBL/GenBank/DDBJ databases">
        <title>Genome sequence of the acidophilic iron oxidising Ferrovum strain Z-31.</title>
        <authorList>
            <person name="Poehlein A."/>
            <person name="Ullrich S.R."/>
            <person name="Schloemann M."/>
            <person name="Muehling M."/>
            <person name="Daniel R."/>
        </authorList>
    </citation>
    <scope>NUCLEOTIDE SEQUENCE [LARGE SCALE GENOMIC DNA]</scope>
    <source>
        <strain evidence="1 2">Z-31</strain>
    </source>
</reference>
<name>A0A149VXV2_9PROT</name>
<comment type="caution">
    <text evidence="1">The sequence shown here is derived from an EMBL/GenBank/DDBJ whole genome shotgun (WGS) entry which is preliminary data.</text>
</comment>
<evidence type="ECO:0008006" key="3">
    <source>
        <dbReference type="Google" id="ProtNLM"/>
    </source>
</evidence>
<dbReference type="PATRIC" id="fig|1789004.3.peg.1425"/>
<organism evidence="1 2">
    <name type="scientific">Ferrovum myxofaciens</name>
    <dbReference type="NCBI Taxonomy" id="416213"/>
    <lineage>
        <taxon>Bacteria</taxon>
        <taxon>Pseudomonadati</taxon>
        <taxon>Pseudomonadota</taxon>
        <taxon>Betaproteobacteria</taxon>
        <taxon>Ferrovales</taxon>
        <taxon>Ferrovaceae</taxon>
        <taxon>Ferrovum</taxon>
    </lineage>
</organism>
<keyword evidence="2" id="KW-1185">Reference proteome</keyword>
<dbReference type="AlphaFoldDB" id="A0A149VXV2"/>
<gene>
    <name evidence="1" type="ORF">FEMY_14060</name>
</gene>
<dbReference type="SUPFAM" id="SSF48452">
    <property type="entry name" value="TPR-like"/>
    <property type="match status" value="1"/>
</dbReference>
<dbReference type="STRING" id="1789004.FEMY_14060"/>